<dbReference type="RefSeq" id="XP_017988283.1">
    <property type="nucleotide sequence ID" value="XM_018132794.1"/>
</dbReference>
<protein>
    <submittedName>
        <fullName evidence="6">HER008Wp</fullName>
    </submittedName>
</protein>
<dbReference type="GO" id="GO:0005524">
    <property type="term" value="F:ATP binding"/>
    <property type="evidence" value="ECO:0007669"/>
    <property type="project" value="UniProtKB-KW"/>
</dbReference>
<dbReference type="CDD" id="cd13970">
    <property type="entry name" value="ABC1_ADCK3"/>
    <property type="match status" value="1"/>
</dbReference>
<keyword evidence="3" id="KW-0547">Nucleotide-binding</keyword>
<dbReference type="STRING" id="45286.A0A109UXF6"/>
<keyword evidence="7" id="KW-1185">Reference proteome</keyword>
<dbReference type="Proteomes" id="UP000243052">
    <property type="component" value="Chromosome v"/>
</dbReference>
<reference evidence="6 7" key="1">
    <citation type="submission" date="2016-01" db="EMBL/GenBank/DDBJ databases">
        <title>Genome sequence of the yeast Holleya sinecauda.</title>
        <authorList>
            <person name="Dietrich F.S."/>
        </authorList>
    </citation>
    <scope>NUCLEOTIDE SEQUENCE [LARGE SCALE GENOMIC DNA]</scope>
    <source>
        <strain evidence="6 7">ATCC 58844</strain>
    </source>
</reference>
<keyword evidence="4" id="KW-0067">ATP-binding</keyword>
<dbReference type="SUPFAM" id="SSF56112">
    <property type="entry name" value="Protein kinase-like (PK-like)"/>
    <property type="match status" value="1"/>
</dbReference>
<gene>
    <name evidence="6" type="ORF">AW171_hschr53229</name>
</gene>
<dbReference type="InterPro" id="IPR051409">
    <property type="entry name" value="Atypical_kinase_ADCK"/>
</dbReference>
<accession>A0A109UXF6</accession>
<evidence type="ECO:0000256" key="4">
    <source>
        <dbReference type="ARBA" id="ARBA00022840"/>
    </source>
</evidence>
<dbReference type="Pfam" id="PF03109">
    <property type="entry name" value="ABC1"/>
    <property type="match status" value="1"/>
</dbReference>
<dbReference type="EMBL" id="CP014245">
    <property type="protein sequence ID" value="AMD21287.1"/>
    <property type="molecule type" value="Genomic_DNA"/>
</dbReference>
<dbReference type="PANTHER" id="PTHR43851:SF3">
    <property type="entry name" value="COENZYME Q8"/>
    <property type="match status" value="1"/>
</dbReference>
<evidence type="ECO:0000259" key="5">
    <source>
        <dbReference type="Pfam" id="PF03109"/>
    </source>
</evidence>
<dbReference type="InterPro" id="IPR034646">
    <property type="entry name" value="ADCK3_dom"/>
</dbReference>
<name>A0A109UXF6_9SACH</name>
<dbReference type="Gene3D" id="3.30.200.20">
    <property type="entry name" value="Phosphorylase Kinase, domain 1"/>
    <property type="match status" value="1"/>
</dbReference>
<comment type="similarity">
    <text evidence="1">Belongs to the protein kinase superfamily. ADCK protein kinase family.</text>
</comment>
<sequence>MNSQKSLYHGYRVLLAAKEVVSGSLNIAKGSFSQWLLTSDLTRPLLSEFRCFYDKEWEKAKALSHSIHHQKPMSINSNSTLGMPKVGKKKVRHYSTQAKKLISSNDTEEKIHELQSSEVPSSRVSRLFHYGSLAAGVGISAAMSGLNQISKGQSPSLKSLVLSESNITRITHKFSKMRGAALKIGQMMSFQDAKVLPTELYRILSTVQNNAHYMPQSQLQRLLNREFGPGWEVKFSKFNKVPIAAASIGQVHNAILSDGTECVVKVQYPGVRDSIDSDLNNILMLLTATSLLPKGLFLDKTIANARTELKWECDYIREAECLKHFRELLQDDPVFVVPRVIEELTTQNVLTMTKMKGIEIVKLSEQLATQEVRNYICENIMRLCLHEVATYRYMQTDPNWANFLYNKETQKIELIDFGASRSYSNEFVHKYRKLLTHGTKGNREGAFEMSKELGYLTGLESQAMVNAHVDSIMTLCEPFTGDINATFDFSKQTVTDRIRGNIGLMLNQRLCPPPEETYSLHRKFSGVFLLCARLGAKVHCAKLFSEIFAVDDN</sequence>
<dbReference type="Gene3D" id="1.10.510.10">
    <property type="entry name" value="Transferase(Phosphotransferase) domain 1"/>
    <property type="match status" value="1"/>
</dbReference>
<dbReference type="AlphaFoldDB" id="A0A109UXF6"/>
<evidence type="ECO:0000256" key="2">
    <source>
        <dbReference type="ARBA" id="ARBA00022679"/>
    </source>
</evidence>
<proteinExistence type="inferred from homology"/>
<dbReference type="GO" id="GO:0016740">
    <property type="term" value="F:transferase activity"/>
    <property type="evidence" value="ECO:0007669"/>
    <property type="project" value="UniProtKB-KW"/>
</dbReference>
<dbReference type="InterPro" id="IPR011009">
    <property type="entry name" value="Kinase-like_dom_sf"/>
</dbReference>
<evidence type="ECO:0000313" key="6">
    <source>
        <dbReference type="EMBL" id="AMD21287.1"/>
    </source>
</evidence>
<evidence type="ECO:0000256" key="1">
    <source>
        <dbReference type="ARBA" id="ARBA00009670"/>
    </source>
</evidence>
<evidence type="ECO:0000256" key="3">
    <source>
        <dbReference type="ARBA" id="ARBA00022741"/>
    </source>
</evidence>
<keyword evidence="2" id="KW-0808">Transferase</keyword>
<dbReference type="GeneID" id="28724568"/>
<feature type="domain" description="ABC1 atypical kinase-like" evidence="5">
    <location>
        <begin position="207"/>
        <end position="449"/>
    </location>
</feature>
<dbReference type="GO" id="GO:0006744">
    <property type="term" value="P:ubiquinone biosynthetic process"/>
    <property type="evidence" value="ECO:0007669"/>
    <property type="project" value="TreeGrafter"/>
</dbReference>
<organism evidence="6 7">
    <name type="scientific">Eremothecium sinecaudum</name>
    <dbReference type="NCBI Taxonomy" id="45286"/>
    <lineage>
        <taxon>Eukaryota</taxon>
        <taxon>Fungi</taxon>
        <taxon>Dikarya</taxon>
        <taxon>Ascomycota</taxon>
        <taxon>Saccharomycotina</taxon>
        <taxon>Saccharomycetes</taxon>
        <taxon>Saccharomycetales</taxon>
        <taxon>Saccharomycetaceae</taxon>
        <taxon>Eremothecium</taxon>
    </lineage>
</organism>
<dbReference type="PANTHER" id="PTHR43851">
    <property type="match status" value="1"/>
</dbReference>
<dbReference type="OrthoDB" id="201153at2759"/>
<evidence type="ECO:0000313" key="7">
    <source>
        <dbReference type="Proteomes" id="UP000243052"/>
    </source>
</evidence>
<dbReference type="InterPro" id="IPR004147">
    <property type="entry name" value="ABC1_dom"/>
</dbReference>